<proteinExistence type="predicted"/>
<dbReference type="Pfam" id="PF00300">
    <property type="entry name" value="His_Phos_1"/>
    <property type="match status" value="1"/>
</dbReference>
<evidence type="ECO:0000313" key="2">
    <source>
        <dbReference type="EMBL" id="OLR94378.1"/>
    </source>
</evidence>
<dbReference type="InterPro" id="IPR029033">
    <property type="entry name" value="His_PPase_superfam"/>
</dbReference>
<organism evidence="2 3">
    <name type="scientific">Actinokineospora bangkokensis</name>
    <dbReference type="NCBI Taxonomy" id="1193682"/>
    <lineage>
        <taxon>Bacteria</taxon>
        <taxon>Bacillati</taxon>
        <taxon>Actinomycetota</taxon>
        <taxon>Actinomycetes</taxon>
        <taxon>Pseudonocardiales</taxon>
        <taxon>Pseudonocardiaceae</taxon>
        <taxon>Actinokineospora</taxon>
    </lineage>
</organism>
<dbReference type="Proteomes" id="UP000186040">
    <property type="component" value="Unassembled WGS sequence"/>
</dbReference>
<dbReference type="SUPFAM" id="SSF53254">
    <property type="entry name" value="Phosphoglycerate mutase-like"/>
    <property type="match status" value="1"/>
</dbReference>
<name>A0A1Q9LQS8_9PSEU</name>
<dbReference type="SMART" id="SM00855">
    <property type="entry name" value="PGAM"/>
    <property type="match status" value="1"/>
</dbReference>
<feature type="binding site" evidence="1">
    <location>
        <position position="64"/>
    </location>
    <ligand>
        <name>substrate</name>
    </ligand>
</feature>
<dbReference type="Gene3D" id="3.40.50.1240">
    <property type="entry name" value="Phosphoglycerate mutase-like"/>
    <property type="match status" value="1"/>
</dbReference>
<keyword evidence="3" id="KW-1185">Reference proteome</keyword>
<dbReference type="AlphaFoldDB" id="A0A1Q9LQS8"/>
<dbReference type="OrthoDB" id="9810154at2"/>
<reference evidence="2 3" key="1">
    <citation type="submission" date="2016-10" db="EMBL/GenBank/DDBJ databases">
        <title>The Draft Genome Sequence of Actinokineospora bangkokensis 44EHWT reveals the biosynthetic pathway of antifungal compounds Thailandins with unusual extender unit butylmalonyl-CoA.</title>
        <authorList>
            <person name="Greule A."/>
            <person name="Intra B."/>
            <person name="Flemming S."/>
            <person name="Rommel M.G."/>
            <person name="Panbangred W."/>
            <person name="Bechthold A."/>
        </authorList>
    </citation>
    <scope>NUCLEOTIDE SEQUENCE [LARGE SCALE GENOMIC DNA]</scope>
    <source>
        <strain evidence="2 3">44EHW</strain>
    </source>
</reference>
<dbReference type="EMBL" id="MKQR01000007">
    <property type="protein sequence ID" value="OLR94378.1"/>
    <property type="molecule type" value="Genomic_DNA"/>
</dbReference>
<sequence length="175" mass="18682">MGGVSDDNHRRLVLLRHGHAEWADVPDRDRLLTDRGRAAATGVGRWLQSTGVAPDLVLCSPAVRTRETWKLVAAQLARRPRTVYEDRVYEASPGELIALLNELPDDATAVAVIGHNPGLHGLAQVLAGDAADDLAARLQREGFPAAAAAVLTFDGGWPDLEPGVGTLVSLRQSES</sequence>
<evidence type="ECO:0000313" key="3">
    <source>
        <dbReference type="Proteomes" id="UP000186040"/>
    </source>
</evidence>
<protein>
    <submittedName>
        <fullName evidence="2">Phosphohistidine phosphatase</fullName>
    </submittedName>
</protein>
<comment type="caution">
    <text evidence="2">The sequence shown here is derived from an EMBL/GenBank/DDBJ whole genome shotgun (WGS) entry which is preliminary data.</text>
</comment>
<dbReference type="CDD" id="cd07067">
    <property type="entry name" value="HP_PGM_like"/>
    <property type="match status" value="1"/>
</dbReference>
<gene>
    <name evidence="2" type="ORF">BJP25_11480</name>
</gene>
<dbReference type="PANTHER" id="PTHR47623:SF1">
    <property type="entry name" value="OS09G0287300 PROTEIN"/>
    <property type="match status" value="1"/>
</dbReference>
<evidence type="ECO:0000256" key="1">
    <source>
        <dbReference type="PIRSR" id="PIRSR613078-2"/>
    </source>
</evidence>
<dbReference type="PANTHER" id="PTHR47623">
    <property type="entry name" value="OS09G0287300 PROTEIN"/>
    <property type="match status" value="1"/>
</dbReference>
<dbReference type="InterPro" id="IPR013078">
    <property type="entry name" value="His_Pase_superF_clade-1"/>
</dbReference>
<dbReference type="STRING" id="1193682.BJP25_11480"/>
<accession>A0A1Q9LQS8</accession>